<feature type="transmembrane region" description="Helical" evidence="9">
    <location>
        <begin position="34"/>
        <end position="51"/>
    </location>
</feature>
<evidence type="ECO:0000259" key="10">
    <source>
        <dbReference type="Pfam" id="PF07730"/>
    </source>
</evidence>
<name>A0ABQ3YRL5_9ACTN</name>
<dbReference type="CDD" id="cd16917">
    <property type="entry name" value="HATPase_UhpB-NarQ-NarX-like"/>
    <property type="match status" value="1"/>
</dbReference>
<keyword evidence="7" id="KW-0067">ATP-binding</keyword>
<feature type="transmembrane region" description="Helical" evidence="9">
    <location>
        <begin position="98"/>
        <end position="116"/>
    </location>
</feature>
<dbReference type="PANTHER" id="PTHR24421:SF10">
    <property type="entry name" value="NITRATE_NITRITE SENSOR PROTEIN NARQ"/>
    <property type="match status" value="1"/>
</dbReference>
<evidence type="ECO:0000256" key="9">
    <source>
        <dbReference type="SAM" id="Phobius"/>
    </source>
</evidence>
<keyword evidence="8" id="KW-0902">Two-component regulatory system</keyword>
<keyword evidence="5" id="KW-0547">Nucleotide-binding</keyword>
<evidence type="ECO:0000313" key="11">
    <source>
        <dbReference type="EMBL" id="GIE00186.1"/>
    </source>
</evidence>
<organism evidence="11 12">
    <name type="scientific">Paractinoplanes durhamensis</name>
    <dbReference type="NCBI Taxonomy" id="113563"/>
    <lineage>
        <taxon>Bacteria</taxon>
        <taxon>Bacillati</taxon>
        <taxon>Actinomycetota</taxon>
        <taxon>Actinomycetes</taxon>
        <taxon>Micromonosporales</taxon>
        <taxon>Micromonosporaceae</taxon>
        <taxon>Paractinoplanes</taxon>
    </lineage>
</organism>
<evidence type="ECO:0000313" key="12">
    <source>
        <dbReference type="Proteomes" id="UP000637628"/>
    </source>
</evidence>
<evidence type="ECO:0000256" key="6">
    <source>
        <dbReference type="ARBA" id="ARBA00022777"/>
    </source>
</evidence>
<dbReference type="PANTHER" id="PTHR24421">
    <property type="entry name" value="NITRATE/NITRITE SENSOR PROTEIN NARX-RELATED"/>
    <property type="match status" value="1"/>
</dbReference>
<comment type="caution">
    <text evidence="11">The sequence shown here is derived from an EMBL/GenBank/DDBJ whole genome shotgun (WGS) entry which is preliminary data.</text>
</comment>
<evidence type="ECO:0000256" key="1">
    <source>
        <dbReference type="ARBA" id="ARBA00000085"/>
    </source>
</evidence>
<dbReference type="RefSeq" id="WP_203725815.1">
    <property type="nucleotide sequence ID" value="NZ_BAAATX010000002.1"/>
</dbReference>
<feature type="transmembrane region" description="Helical" evidence="9">
    <location>
        <begin position="122"/>
        <end position="143"/>
    </location>
</feature>
<dbReference type="SUPFAM" id="SSF55874">
    <property type="entry name" value="ATPase domain of HSP90 chaperone/DNA topoisomerase II/histidine kinase"/>
    <property type="match status" value="1"/>
</dbReference>
<evidence type="ECO:0000256" key="3">
    <source>
        <dbReference type="ARBA" id="ARBA00022553"/>
    </source>
</evidence>
<keyword evidence="9" id="KW-1133">Transmembrane helix</keyword>
<protein>
    <recommendedName>
        <fullName evidence="2">histidine kinase</fullName>
        <ecNumber evidence="2">2.7.13.3</ecNumber>
    </recommendedName>
</protein>
<keyword evidence="6 11" id="KW-0418">Kinase</keyword>
<dbReference type="EMBL" id="BOML01000013">
    <property type="protein sequence ID" value="GIE00186.1"/>
    <property type="molecule type" value="Genomic_DNA"/>
</dbReference>
<proteinExistence type="predicted"/>
<keyword evidence="4" id="KW-0808">Transferase</keyword>
<evidence type="ECO:0000256" key="2">
    <source>
        <dbReference type="ARBA" id="ARBA00012438"/>
    </source>
</evidence>
<dbReference type="Gene3D" id="3.30.565.10">
    <property type="entry name" value="Histidine kinase-like ATPase, C-terminal domain"/>
    <property type="match status" value="1"/>
</dbReference>
<dbReference type="Proteomes" id="UP000637628">
    <property type="component" value="Unassembled WGS sequence"/>
</dbReference>
<evidence type="ECO:0000256" key="7">
    <source>
        <dbReference type="ARBA" id="ARBA00022840"/>
    </source>
</evidence>
<gene>
    <name evidence="11" type="ORF">Adu01nite_15360</name>
</gene>
<feature type="domain" description="Signal transduction histidine kinase subgroup 3 dimerisation and phosphoacceptor" evidence="10">
    <location>
        <begin position="175"/>
        <end position="241"/>
    </location>
</feature>
<accession>A0ABQ3YRL5</accession>
<keyword evidence="12" id="KW-1185">Reference proteome</keyword>
<evidence type="ECO:0000256" key="8">
    <source>
        <dbReference type="ARBA" id="ARBA00023012"/>
    </source>
</evidence>
<keyword evidence="3" id="KW-0597">Phosphoprotein</keyword>
<sequence>MRALRAAALPLLVMLIGMAEVAYTAAPDPRKPPMAQVGLLVIGSGALLLRYRWPRTVAVVTALCGAVLPFIPPHTIVLDAAAVVALYTVAVQTDRRTAATLGAVAAALLTASSIIWLPNHVFHIGVLLPINYVAVAVAVGDAVRNQRALLLQERRRTREAELSRESEARRQVREERVRIARELHDVVAHHITLVNAQSGVAHHLLRTDPERAYQALAGIKETSRAALDELRATVGLLRADDEPESLQPVPAFAEVDGLLESFRAAGLDVRLTRRGVAGPLTGPADLAAYRIVQEALTNASKHGTEPRAEVELTYDDRTLTVTVTNPAASGRSGPGTGHGLIGMRERAEAAGGHFAATLKASGFFVITAVVPVGPS</sequence>
<dbReference type="InterPro" id="IPR011712">
    <property type="entry name" value="Sig_transdc_His_kin_sub3_dim/P"/>
</dbReference>
<keyword evidence="9" id="KW-0472">Membrane</keyword>
<reference evidence="11 12" key="1">
    <citation type="submission" date="2021-01" db="EMBL/GenBank/DDBJ databases">
        <title>Whole genome shotgun sequence of Actinoplanes durhamensis NBRC 14914.</title>
        <authorList>
            <person name="Komaki H."/>
            <person name="Tamura T."/>
        </authorList>
    </citation>
    <scope>NUCLEOTIDE SEQUENCE [LARGE SCALE GENOMIC DNA]</scope>
    <source>
        <strain evidence="11 12">NBRC 14914</strain>
    </source>
</reference>
<dbReference type="EC" id="2.7.13.3" evidence="2"/>
<dbReference type="InterPro" id="IPR036890">
    <property type="entry name" value="HATPase_C_sf"/>
</dbReference>
<dbReference type="Pfam" id="PF07730">
    <property type="entry name" value="HisKA_3"/>
    <property type="match status" value="1"/>
</dbReference>
<evidence type="ECO:0000256" key="4">
    <source>
        <dbReference type="ARBA" id="ARBA00022679"/>
    </source>
</evidence>
<keyword evidence="9" id="KW-0812">Transmembrane</keyword>
<dbReference type="GO" id="GO:0016301">
    <property type="term" value="F:kinase activity"/>
    <property type="evidence" value="ECO:0007669"/>
    <property type="project" value="UniProtKB-KW"/>
</dbReference>
<evidence type="ECO:0000256" key="5">
    <source>
        <dbReference type="ARBA" id="ARBA00022741"/>
    </source>
</evidence>
<dbReference type="InterPro" id="IPR050482">
    <property type="entry name" value="Sensor_HK_TwoCompSys"/>
</dbReference>
<dbReference type="Gene3D" id="1.20.5.1930">
    <property type="match status" value="1"/>
</dbReference>
<comment type="catalytic activity">
    <reaction evidence="1">
        <text>ATP + protein L-histidine = ADP + protein N-phospho-L-histidine.</text>
        <dbReference type="EC" id="2.7.13.3"/>
    </reaction>
</comment>